<organism evidence="1 2">
    <name type="scientific">Eumeta variegata</name>
    <name type="common">Bagworm moth</name>
    <name type="synonym">Eumeta japonica</name>
    <dbReference type="NCBI Taxonomy" id="151549"/>
    <lineage>
        <taxon>Eukaryota</taxon>
        <taxon>Metazoa</taxon>
        <taxon>Ecdysozoa</taxon>
        <taxon>Arthropoda</taxon>
        <taxon>Hexapoda</taxon>
        <taxon>Insecta</taxon>
        <taxon>Pterygota</taxon>
        <taxon>Neoptera</taxon>
        <taxon>Endopterygota</taxon>
        <taxon>Lepidoptera</taxon>
        <taxon>Glossata</taxon>
        <taxon>Ditrysia</taxon>
        <taxon>Tineoidea</taxon>
        <taxon>Psychidae</taxon>
        <taxon>Oiketicinae</taxon>
        <taxon>Eumeta</taxon>
    </lineage>
</organism>
<proteinExistence type="predicted"/>
<evidence type="ECO:0000313" key="2">
    <source>
        <dbReference type="Proteomes" id="UP000299102"/>
    </source>
</evidence>
<sequence>MGRRTGPRPPTGTRVYNTAKAGWSEFRTAMNAALTEQTLTIEMVKSVGSCDQLNEIVEAYTECIRQGCEAAIPPRNSEHRLKLSWWSPEL</sequence>
<keyword evidence="2" id="KW-1185">Reference proteome</keyword>
<dbReference type="OrthoDB" id="411871at2759"/>
<accession>A0A4C1VMX8</accession>
<name>A0A4C1VMX8_EUMVA</name>
<protein>
    <submittedName>
        <fullName evidence="1">Uncharacterized protein</fullName>
    </submittedName>
</protein>
<reference evidence="1 2" key="1">
    <citation type="journal article" date="2019" name="Commun. Biol.">
        <title>The bagworm genome reveals a unique fibroin gene that provides high tensile strength.</title>
        <authorList>
            <person name="Kono N."/>
            <person name="Nakamura H."/>
            <person name="Ohtoshi R."/>
            <person name="Tomita M."/>
            <person name="Numata K."/>
            <person name="Arakawa K."/>
        </authorList>
    </citation>
    <scope>NUCLEOTIDE SEQUENCE [LARGE SCALE GENOMIC DNA]</scope>
</reference>
<evidence type="ECO:0000313" key="1">
    <source>
        <dbReference type="EMBL" id="GBP39697.1"/>
    </source>
</evidence>
<dbReference type="AlphaFoldDB" id="A0A4C1VMX8"/>
<comment type="caution">
    <text evidence="1">The sequence shown here is derived from an EMBL/GenBank/DDBJ whole genome shotgun (WGS) entry which is preliminary data.</text>
</comment>
<dbReference type="EMBL" id="BGZK01000369">
    <property type="protein sequence ID" value="GBP39697.1"/>
    <property type="molecule type" value="Genomic_DNA"/>
</dbReference>
<dbReference type="Proteomes" id="UP000299102">
    <property type="component" value="Unassembled WGS sequence"/>
</dbReference>
<gene>
    <name evidence="1" type="ORF">EVAR_25521_1</name>
</gene>